<proteinExistence type="predicted"/>
<dbReference type="RefSeq" id="WP_189041561.1">
    <property type="nucleotide sequence ID" value="NZ_BMJQ01000001.1"/>
</dbReference>
<keyword evidence="2" id="KW-1185">Reference proteome</keyword>
<dbReference type="EMBL" id="BMJQ01000001">
    <property type="protein sequence ID" value="GGF00224.1"/>
    <property type="molecule type" value="Genomic_DNA"/>
</dbReference>
<evidence type="ECO:0000313" key="1">
    <source>
        <dbReference type="EMBL" id="GGF00224.1"/>
    </source>
</evidence>
<protein>
    <submittedName>
        <fullName evidence="1">Uncharacterized protein</fullName>
    </submittedName>
</protein>
<name>A0A8J2YPN8_9PROT</name>
<evidence type="ECO:0000313" key="2">
    <source>
        <dbReference type="Proteomes" id="UP000646365"/>
    </source>
</evidence>
<gene>
    <name evidence="1" type="ORF">GCM10011611_02290</name>
</gene>
<accession>A0A8J2YPN8</accession>
<reference evidence="1" key="2">
    <citation type="submission" date="2020-09" db="EMBL/GenBank/DDBJ databases">
        <authorList>
            <person name="Sun Q."/>
            <person name="Zhou Y."/>
        </authorList>
    </citation>
    <scope>NUCLEOTIDE SEQUENCE</scope>
    <source>
        <strain evidence="1">CGMCC 1.15725</strain>
    </source>
</reference>
<sequence length="233" mass="25558">MHERTAAYESLVQKAGLDPAVIRAIDVSSRYGLCTATVRRDQRVHIPDHGFAHFMEDESGTPIVTLPDGIEHDGTRFVPFVDPALDPAPQDAREYWKRSATLAAKIATFKGRLQVAGGRENGWVPIVERLVDAVCVALGPSDAVTITFETSFGLLGASIHAACRDPDVRCYVHDLGPWAEAVAIGQCMVSGEPGWRGPVHVDEPWEFTLSDRIRSLPDPLAHELIYPRPQEEG</sequence>
<reference evidence="1" key="1">
    <citation type="journal article" date="2014" name="Int. J. Syst. Evol. Microbiol.">
        <title>Complete genome sequence of Corynebacterium casei LMG S-19264T (=DSM 44701T), isolated from a smear-ripened cheese.</title>
        <authorList>
            <consortium name="US DOE Joint Genome Institute (JGI-PGF)"/>
            <person name="Walter F."/>
            <person name="Albersmeier A."/>
            <person name="Kalinowski J."/>
            <person name="Ruckert C."/>
        </authorList>
    </citation>
    <scope>NUCLEOTIDE SEQUENCE</scope>
    <source>
        <strain evidence="1">CGMCC 1.15725</strain>
    </source>
</reference>
<dbReference type="AlphaFoldDB" id="A0A8J2YPN8"/>
<comment type="caution">
    <text evidence="1">The sequence shown here is derived from an EMBL/GenBank/DDBJ whole genome shotgun (WGS) entry which is preliminary data.</text>
</comment>
<organism evidence="1 2">
    <name type="scientific">Aliidongia dinghuensis</name>
    <dbReference type="NCBI Taxonomy" id="1867774"/>
    <lineage>
        <taxon>Bacteria</taxon>
        <taxon>Pseudomonadati</taxon>
        <taxon>Pseudomonadota</taxon>
        <taxon>Alphaproteobacteria</taxon>
        <taxon>Rhodospirillales</taxon>
        <taxon>Dongiaceae</taxon>
        <taxon>Aliidongia</taxon>
    </lineage>
</organism>
<dbReference type="Proteomes" id="UP000646365">
    <property type="component" value="Unassembled WGS sequence"/>
</dbReference>